<keyword evidence="3" id="KW-1185">Reference proteome</keyword>
<dbReference type="EMBL" id="JAPDDR010000013">
    <property type="protein sequence ID" value="MCW1916260.1"/>
    <property type="molecule type" value="Genomic_DNA"/>
</dbReference>
<comment type="caution">
    <text evidence="2">The sequence shown here is derived from an EMBL/GenBank/DDBJ whole genome shotgun (WGS) entry which is preliminary data.</text>
</comment>
<dbReference type="Gene3D" id="2.60.120.560">
    <property type="entry name" value="Exo-inulinase, domain 1"/>
    <property type="match status" value="1"/>
</dbReference>
<protein>
    <submittedName>
        <fullName evidence="2">DUF1080 domain-containing protein</fullName>
    </submittedName>
</protein>
<sequence length="216" mass="23640">MKRREWMGVALAAGCGGSCREKPVAIAGPSPAPEAEPASQPLEDHWEHVMGGELSQPEPGILRIQWGESLSAIRWKGAPVTLPFEVEWEARRIDGSDFFSGLTFPARASGESLTWVVGGWGGALVGISSIDGKDAAENESTRHRAFEKGRWYRLKLRREGERLATWIDGEPVLDLDTSGKTLGLRPGPIDCCAPFGLATWQTTGEFKGLRWRALQD</sequence>
<proteinExistence type="predicted"/>
<feature type="domain" description="3-keto-alpha-glucoside-1,2-lyase/3-keto-2-hydroxy-glucal hydratase" evidence="1">
    <location>
        <begin position="93"/>
        <end position="188"/>
    </location>
</feature>
<name>A0ABT3G8X5_9BACT</name>
<dbReference type="Pfam" id="PF06439">
    <property type="entry name" value="3keto-disac_hyd"/>
    <property type="match status" value="1"/>
</dbReference>
<dbReference type="InterPro" id="IPR010496">
    <property type="entry name" value="AL/BT2_dom"/>
</dbReference>
<accession>A0ABT3G8X5</accession>
<evidence type="ECO:0000313" key="2">
    <source>
        <dbReference type="EMBL" id="MCW1916260.1"/>
    </source>
</evidence>
<evidence type="ECO:0000259" key="1">
    <source>
        <dbReference type="Pfam" id="PF06439"/>
    </source>
</evidence>
<dbReference type="RefSeq" id="WP_264515831.1">
    <property type="nucleotide sequence ID" value="NZ_JAPDDR010000013.1"/>
</dbReference>
<gene>
    <name evidence="2" type="ORF">OJ996_21900</name>
</gene>
<organism evidence="2 3">
    <name type="scientific">Luteolibacter rhizosphaerae</name>
    <dbReference type="NCBI Taxonomy" id="2989719"/>
    <lineage>
        <taxon>Bacteria</taxon>
        <taxon>Pseudomonadati</taxon>
        <taxon>Verrucomicrobiota</taxon>
        <taxon>Verrucomicrobiia</taxon>
        <taxon>Verrucomicrobiales</taxon>
        <taxon>Verrucomicrobiaceae</taxon>
        <taxon>Luteolibacter</taxon>
    </lineage>
</organism>
<dbReference type="Proteomes" id="UP001165653">
    <property type="component" value="Unassembled WGS sequence"/>
</dbReference>
<reference evidence="2" key="1">
    <citation type="submission" date="2022-10" db="EMBL/GenBank/DDBJ databases">
        <title>Luteolibacter sp. GHJ8, whole genome shotgun sequencing project.</title>
        <authorList>
            <person name="Zhao G."/>
            <person name="Shen L."/>
        </authorList>
    </citation>
    <scope>NUCLEOTIDE SEQUENCE</scope>
    <source>
        <strain evidence="2">GHJ8</strain>
    </source>
</reference>
<evidence type="ECO:0000313" key="3">
    <source>
        <dbReference type="Proteomes" id="UP001165653"/>
    </source>
</evidence>